<dbReference type="NCBIfam" id="TIGR01509">
    <property type="entry name" value="HAD-SF-IA-v3"/>
    <property type="match status" value="1"/>
</dbReference>
<dbReference type="InterPro" id="IPR006439">
    <property type="entry name" value="HAD-SF_hydro_IA"/>
</dbReference>
<sequence>MSAPDIRAVIWDYGGVITRSPFEAFARLERERGLPAGFLRQVNATNHLDNAWARFERSEIDLDAFNAAFAAESAALGHAVPGREVIALLGGEIRPEMVQALRRLRPRLKLGLITNNVRAPEGDGQADAGRGEVLAQFHHVIESAKVGLRKPDPAIYRLMLDALGVAASQAVFLDDLGVNLKPARALGMHTIKVGEPGPALAQLQALVGFSLD</sequence>
<dbReference type="CDD" id="cd02603">
    <property type="entry name" value="HAD_sEH-N_like"/>
    <property type="match status" value="1"/>
</dbReference>
<dbReference type="PANTHER" id="PTHR47829">
    <property type="entry name" value="HYDROLASE, PUTATIVE (AFU_ORTHOLOGUE AFUA_1G12880)-RELATED"/>
    <property type="match status" value="1"/>
</dbReference>
<dbReference type="EMBL" id="JBBUTH010000004">
    <property type="protein sequence ID" value="MEK8050444.1"/>
    <property type="molecule type" value="Genomic_DNA"/>
</dbReference>
<dbReference type="Gene3D" id="3.40.50.1000">
    <property type="entry name" value="HAD superfamily/HAD-like"/>
    <property type="match status" value="1"/>
</dbReference>
<dbReference type="Gene3D" id="1.10.150.240">
    <property type="entry name" value="Putative phosphatase, domain 2"/>
    <property type="match status" value="1"/>
</dbReference>
<evidence type="ECO:0000313" key="2">
    <source>
        <dbReference type="EMBL" id="MEK8050444.1"/>
    </source>
</evidence>
<dbReference type="InterPro" id="IPR023198">
    <property type="entry name" value="PGP-like_dom2"/>
</dbReference>
<proteinExistence type="predicted"/>
<evidence type="ECO:0000256" key="1">
    <source>
        <dbReference type="ARBA" id="ARBA00022990"/>
    </source>
</evidence>
<reference evidence="2 3" key="1">
    <citation type="submission" date="2024-04" db="EMBL/GenBank/DDBJ databases">
        <title>Novel species of the genus Ideonella isolated from streams.</title>
        <authorList>
            <person name="Lu H."/>
        </authorList>
    </citation>
    <scope>NUCLEOTIDE SEQUENCE [LARGE SCALE GENOMIC DNA]</scope>
    <source>
        <strain evidence="2 3">DXS22W</strain>
    </source>
</reference>
<dbReference type="InterPro" id="IPR036412">
    <property type="entry name" value="HAD-like_sf"/>
</dbReference>
<dbReference type="Pfam" id="PF00702">
    <property type="entry name" value="Hydrolase"/>
    <property type="match status" value="1"/>
</dbReference>
<dbReference type="SFLD" id="SFLDG01129">
    <property type="entry name" value="C1.5:_HAD__Beta-PGM__Phosphata"/>
    <property type="match status" value="1"/>
</dbReference>
<gene>
    <name evidence="2" type="ORF">AACH10_09360</name>
</gene>
<dbReference type="SUPFAM" id="SSF56784">
    <property type="entry name" value="HAD-like"/>
    <property type="match status" value="1"/>
</dbReference>
<comment type="caution">
    <text evidence="2">The sequence shown here is derived from an EMBL/GenBank/DDBJ whole genome shotgun (WGS) entry which is preliminary data.</text>
</comment>
<dbReference type="Proteomes" id="UP001365405">
    <property type="component" value="Unassembled WGS sequence"/>
</dbReference>
<dbReference type="GO" id="GO:0016787">
    <property type="term" value="F:hydrolase activity"/>
    <property type="evidence" value="ECO:0007669"/>
    <property type="project" value="UniProtKB-KW"/>
</dbReference>
<name>A0ABU9CEZ4_9BURK</name>
<dbReference type="InterPro" id="IPR023214">
    <property type="entry name" value="HAD_sf"/>
</dbReference>
<keyword evidence="3" id="KW-1185">Reference proteome</keyword>
<dbReference type="RefSeq" id="WP_341410119.1">
    <property type="nucleotide sequence ID" value="NZ_JBBUTH010000004.1"/>
</dbReference>
<dbReference type="PANTHER" id="PTHR47829:SF1">
    <property type="entry name" value="HAD FAMILY PHOSPHATASE"/>
    <property type="match status" value="1"/>
</dbReference>
<organism evidence="2 3">
    <name type="scientific">Pseudaquabacterium inlustre</name>
    <dbReference type="NCBI Taxonomy" id="2984192"/>
    <lineage>
        <taxon>Bacteria</taxon>
        <taxon>Pseudomonadati</taxon>
        <taxon>Pseudomonadota</taxon>
        <taxon>Betaproteobacteria</taxon>
        <taxon>Burkholderiales</taxon>
        <taxon>Sphaerotilaceae</taxon>
        <taxon>Pseudaquabacterium</taxon>
    </lineage>
</organism>
<keyword evidence="1" id="KW-0007">Acetylation</keyword>
<protein>
    <submittedName>
        <fullName evidence="2">HAD-IA family hydrolase</fullName>
    </submittedName>
</protein>
<dbReference type="NCBIfam" id="TIGR02247">
    <property type="entry name" value="HAD-1A3-hyp"/>
    <property type="match status" value="1"/>
</dbReference>
<evidence type="ECO:0000313" key="3">
    <source>
        <dbReference type="Proteomes" id="UP001365405"/>
    </source>
</evidence>
<dbReference type="InterPro" id="IPR011945">
    <property type="entry name" value="HAD-SF_ppase_IA/epoxid_hydro_N"/>
</dbReference>
<dbReference type="InterPro" id="IPR052898">
    <property type="entry name" value="ACAD10-like"/>
</dbReference>
<dbReference type="PRINTS" id="PR00413">
    <property type="entry name" value="HADHALOGNASE"/>
</dbReference>
<keyword evidence="2" id="KW-0378">Hydrolase</keyword>
<dbReference type="SFLD" id="SFLDS00003">
    <property type="entry name" value="Haloacid_Dehalogenase"/>
    <property type="match status" value="1"/>
</dbReference>
<accession>A0ABU9CEZ4</accession>